<dbReference type="EMBL" id="PQIB02000016">
    <property type="protein sequence ID" value="RLM61755.1"/>
    <property type="molecule type" value="Genomic_DNA"/>
</dbReference>
<sequence length="226" mass="22846">MPRHRTPHHRRGTPAPPLNHSNRPGPSTPATAALNNTTCGCSEPTRTATPPAAQRLPTPTLPEETPRRPLVFHLCGLGCTAFGIGVIPDPYSTAAATPSNASFGPQAGPSNAGSRHAITSFTAANAASGLAGATMAAHPSFTIGTMAARRNAPPFFNSSGLSAAATSAASEAPGMVPASPSAATDATVSTAPLPARIFSRVAAMDRWPGIRHCSWCPAALGLSSGN</sequence>
<gene>
    <name evidence="2" type="ORF">C2845_PM14G04390</name>
</gene>
<accession>A0A3L6PSU8</accession>
<reference evidence="3" key="1">
    <citation type="journal article" date="2019" name="Nat. Commun.">
        <title>The genome of broomcorn millet.</title>
        <authorList>
            <person name="Zou C."/>
            <person name="Miki D."/>
            <person name="Li D."/>
            <person name="Tang Q."/>
            <person name="Xiao L."/>
            <person name="Rajput S."/>
            <person name="Deng P."/>
            <person name="Jia W."/>
            <person name="Huang R."/>
            <person name="Zhang M."/>
            <person name="Sun Y."/>
            <person name="Hu J."/>
            <person name="Fu X."/>
            <person name="Schnable P.S."/>
            <person name="Li F."/>
            <person name="Zhang H."/>
            <person name="Feng B."/>
            <person name="Zhu X."/>
            <person name="Liu R."/>
            <person name="Schnable J.C."/>
            <person name="Zhu J.-K."/>
            <person name="Zhang H."/>
        </authorList>
    </citation>
    <scope>NUCLEOTIDE SEQUENCE [LARGE SCALE GENOMIC DNA]</scope>
</reference>
<evidence type="ECO:0000256" key="1">
    <source>
        <dbReference type="SAM" id="MobiDB-lite"/>
    </source>
</evidence>
<feature type="compositionally biased region" description="Basic residues" evidence="1">
    <location>
        <begin position="1"/>
        <end position="12"/>
    </location>
</feature>
<feature type="region of interest" description="Disordered" evidence="1">
    <location>
        <begin position="1"/>
        <end position="65"/>
    </location>
</feature>
<comment type="caution">
    <text evidence="2">The sequence shown here is derived from an EMBL/GenBank/DDBJ whole genome shotgun (WGS) entry which is preliminary data.</text>
</comment>
<evidence type="ECO:0000313" key="2">
    <source>
        <dbReference type="EMBL" id="RLM61755.1"/>
    </source>
</evidence>
<organism evidence="2 3">
    <name type="scientific">Panicum miliaceum</name>
    <name type="common">Proso millet</name>
    <name type="synonym">Broomcorn millet</name>
    <dbReference type="NCBI Taxonomy" id="4540"/>
    <lineage>
        <taxon>Eukaryota</taxon>
        <taxon>Viridiplantae</taxon>
        <taxon>Streptophyta</taxon>
        <taxon>Embryophyta</taxon>
        <taxon>Tracheophyta</taxon>
        <taxon>Spermatophyta</taxon>
        <taxon>Magnoliopsida</taxon>
        <taxon>Liliopsida</taxon>
        <taxon>Poales</taxon>
        <taxon>Poaceae</taxon>
        <taxon>PACMAD clade</taxon>
        <taxon>Panicoideae</taxon>
        <taxon>Panicodae</taxon>
        <taxon>Paniceae</taxon>
        <taxon>Panicinae</taxon>
        <taxon>Panicum</taxon>
        <taxon>Panicum sect. Panicum</taxon>
    </lineage>
</organism>
<dbReference type="AlphaFoldDB" id="A0A3L6PSU8"/>
<dbReference type="Proteomes" id="UP000275267">
    <property type="component" value="Unassembled WGS sequence"/>
</dbReference>
<evidence type="ECO:0000313" key="3">
    <source>
        <dbReference type="Proteomes" id="UP000275267"/>
    </source>
</evidence>
<feature type="compositionally biased region" description="Polar residues" evidence="1">
    <location>
        <begin position="19"/>
        <end position="48"/>
    </location>
</feature>
<protein>
    <submittedName>
        <fullName evidence="2">Uncharacterized protein</fullName>
    </submittedName>
</protein>
<proteinExistence type="predicted"/>
<name>A0A3L6PSU8_PANMI</name>
<keyword evidence="3" id="KW-1185">Reference proteome</keyword>